<sequence>MSATRHSTAIESIDSGPKPEVKMPHKVELVARAIHKAEHQELSWDGESSARQERFREYARNAISLLGEDIGVLLLALKEATAGNQIEDPRASPSPVPAANPLAT</sequence>
<evidence type="ECO:0000256" key="1">
    <source>
        <dbReference type="SAM" id="MobiDB-lite"/>
    </source>
</evidence>
<accession>A0ABV6YBY0</accession>
<name>A0ABV6YBY0_9HYPH</name>
<dbReference type="EMBL" id="JBHOMY010000078">
    <property type="protein sequence ID" value="MFC1458775.1"/>
    <property type="molecule type" value="Genomic_DNA"/>
</dbReference>
<gene>
    <name evidence="2" type="ORF">ACETIH_19165</name>
</gene>
<evidence type="ECO:0000313" key="3">
    <source>
        <dbReference type="Proteomes" id="UP001593940"/>
    </source>
</evidence>
<dbReference type="Proteomes" id="UP001593940">
    <property type="component" value="Unassembled WGS sequence"/>
</dbReference>
<feature type="compositionally biased region" description="Polar residues" evidence="1">
    <location>
        <begin position="1"/>
        <end position="10"/>
    </location>
</feature>
<dbReference type="RefSeq" id="WP_377030624.1">
    <property type="nucleotide sequence ID" value="NZ_JBHOMY010000078.1"/>
</dbReference>
<protein>
    <submittedName>
        <fullName evidence="2">Uncharacterized protein</fullName>
    </submittedName>
</protein>
<feature type="region of interest" description="Disordered" evidence="1">
    <location>
        <begin position="83"/>
        <end position="104"/>
    </location>
</feature>
<proteinExistence type="predicted"/>
<keyword evidence="3" id="KW-1185">Reference proteome</keyword>
<organism evidence="2 3">
    <name type="scientific">Microvirga arabica</name>
    <dbReference type="NCBI Taxonomy" id="1128671"/>
    <lineage>
        <taxon>Bacteria</taxon>
        <taxon>Pseudomonadati</taxon>
        <taxon>Pseudomonadota</taxon>
        <taxon>Alphaproteobacteria</taxon>
        <taxon>Hyphomicrobiales</taxon>
        <taxon>Methylobacteriaceae</taxon>
        <taxon>Microvirga</taxon>
    </lineage>
</organism>
<reference evidence="2 3" key="1">
    <citation type="submission" date="2024-09" db="EMBL/GenBank/DDBJ databases">
        <title>Nodulacao em especies de Leguminosae Basais da Amazonia e Caracterizacao dos Rizobios e Bacterias Associadas aos Nodulos.</title>
        <authorList>
            <person name="Jambeiro I.C.A."/>
            <person name="Lopes I.S."/>
            <person name="Aguiar E.R.G.R."/>
            <person name="Santos A.F.J."/>
            <person name="Dos Santos J.M.F."/>
            <person name="Gross E."/>
        </authorList>
    </citation>
    <scope>NUCLEOTIDE SEQUENCE [LARGE SCALE GENOMIC DNA]</scope>
    <source>
        <strain evidence="2 3">BRUESC1165</strain>
    </source>
</reference>
<feature type="region of interest" description="Disordered" evidence="1">
    <location>
        <begin position="1"/>
        <end position="23"/>
    </location>
</feature>
<comment type="caution">
    <text evidence="2">The sequence shown here is derived from an EMBL/GenBank/DDBJ whole genome shotgun (WGS) entry which is preliminary data.</text>
</comment>
<evidence type="ECO:0000313" key="2">
    <source>
        <dbReference type="EMBL" id="MFC1458775.1"/>
    </source>
</evidence>